<dbReference type="InterPro" id="IPR016169">
    <property type="entry name" value="FAD-bd_PCMH_sub2"/>
</dbReference>
<name>A0A0N9IDY2_9PSEU</name>
<dbReference type="PANTHER" id="PTHR13878">
    <property type="entry name" value="GULONOLACTONE OXIDASE"/>
    <property type="match status" value="1"/>
</dbReference>
<accession>A0A0N9IDY2</accession>
<dbReference type="KEGG" id="kphy:AOZ06_46440"/>
<dbReference type="GO" id="GO:0071949">
    <property type="term" value="F:FAD binding"/>
    <property type="evidence" value="ECO:0007669"/>
    <property type="project" value="InterPro"/>
</dbReference>
<dbReference type="EMBL" id="CP012752">
    <property type="protein sequence ID" value="ALG13318.1"/>
    <property type="molecule type" value="Genomic_DNA"/>
</dbReference>
<dbReference type="SUPFAM" id="SSF55103">
    <property type="entry name" value="FAD-linked oxidases, C-terminal domain"/>
    <property type="match status" value="1"/>
</dbReference>
<sequence>MRSVMDHEYCRQLKQDGVLFDDPRTLAWAGRDWGRLVHRAPLVVLRPRTSGDVAAFARFAAEHSYPLTPRGQGHSSAGQAQAPGGFVVDMRALDSVGEVGADSVTVGAGARWSQVLAETLPRGLTPPVLTDYLELSVGGTLSAGGIGGATQHHGLQVDNVVSLEVVTPQGEVVTCSAERNADVFDDVRAGYGAYGIIVNATIKLVPAHTRARRLQLRYDDLSVFLADQRRLLAEGCFDYLEGQVELADDGVNQYVIEVASFYTDEPPPRAAAVLGELAYHRGSEEIEELTYFEFLNRLADAEAMLRAAGLWDQCHPWLNLFLPGSAAEPIVAGAVKDLVPADIGAAGFVLVYPFDTGKVTAPRLELPDEPVAFLFAVDRGSACADRAATRRMLAANELIHDHAKAAGSTTYLGAPVPAAQVT</sequence>
<keyword evidence="4" id="KW-0274">FAD</keyword>
<dbReference type="Gene3D" id="3.30.465.10">
    <property type="match status" value="1"/>
</dbReference>
<gene>
    <name evidence="7" type="ORF">AOZ06_46440</name>
</gene>
<organism evidence="7 8">
    <name type="scientific">Kibdelosporangium phytohabitans</name>
    <dbReference type="NCBI Taxonomy" id="860235"/>
    <lineage>
        <taxon>Bacteria</taxon>
        <taxon>Bacillati</taxon>
        <taxon>Actinomycetota</taxon>
        <taxon>Actinomycetes</taxon>
        <taxon>Pseudonocardiales</taxon>
        <taxon>Pseudonocardiaceae</taxon>
        <taxon>Kibdelosporangium</taxon>
    </lineage>
</organism>
<dbReference type="AlphaFoldDB" id="A0A0N9IDY2"/>
<dbReference type="PROSITE" id="PS51387">
    <property type="entry name" value="FAD_PCMH"/>
    <property type="match status" value="1"/>
</dbReference>
<keyword evidence="8" id="KW-1185">Reference proteome</keyword>
<dbReference type="GO" id="GO:0009690">
    <property type="term" value="P:cytokinin metabolic process"/>
    <property type="evidence" value="ECO:0007669"/>
    <property type="project" value="InterPro"/>
</dbReference>
<dbReference type="GO" id="GO:0019139">
    <property type="term" value="F:cytokinin dehydrogenase activity"/>
    <property type="evidence" value="ECO:0007669"/>
    <property type="project" value="InterPro"/>
</dbReference>
<dbReference type="Gene3D" id="3.40.462.10">
    <property type="entry name" value="FAD-linked oxidases, C-terminal domain"/>
    <property type="match status" value="1"/>
</dbReference>
<dbReference type="Gene3D" id="3.30.43.10">
    <property type="entry name" value="Uridine Diphospho-n-acetylenolpyruvylglucosamine Reductase, domain 2"/>
    <property type="match status" value="1"/>
</dbReference>
<dbReference type="STRING" id="860235.AOZ06_46440"/>
<dbReference type="InterPro" id="IPR016170">
    <property type="entry name" value="Cytok_DH_C_sf"/>
</dbReference>
<comment type="cofactor">
    <cofactor evidence="1">
        <name>FAD</name>
        <dbReference type="ChEBI" id="CHEBI:57692"/>
    </cofactor>
</comment>
<keyword evidence="3" id="KW-0285">Flavoprotein</keyword>
<dbReference type="PANTHER" id="PTHR13878:SF161">
    <property type="entry name" value="CYTOKININ DEHYDROGENASE 2"/>
    <property type="match status" value="1"/>
</dbReference>
<feature type="domain" description="FAD-binding PCMH-type" evidence="6">
    <location>
        <begin position="36"/>
        <end position="207"/>
    </location>
</feature>
<dbReference type="SUPFAM" id="SSF56176">
    <property type="entry name" value="FAD-binding/transporter-associated domain-like"/>
    <property type="match status" value="1"/>
</dbReference>
<keyword evidence="5" id="KW-0560">Oxidoreductase</keyword>
<dbReference type="InterPro" id="IPR016167">
    <property type="entry name" value="FAD-bd_PCMH_sub1"/>
</dbReference>
<evidence type="ECO:0000313" key="8">
    <source>
        <dbReference type="Proteomes" id="UP000063699"/>
    </source>
</evidence>
<evidence type="ECO:0000256" key="1">
    <source>
        <dbReference type="ARBA" id="ARBA00001974"/>
    </source>
</evidence>
<dbReference type="Pfam" id="PF09265">
    <property type="entry name" value="Cytokin-bind"/>
    <property type="match status" value="1"/>
</dbReference>
<dbReference type="InterPro" id="IPR016164">
    <property type="entry name" value="FAD-linked_Oxase-like_C"/>
</dbReference>
<dbReference type="InterPro" id="IPR015345">
    <property type="entry name" value="Cytokinin_DH_FAD/cytokin-bd"/>
</dbReference>
<comment type="similarity">
    <text evidence="2">Belongs to the oxygen-dependent FAD-linked oxidoreductase family.</text>
</comment>
<dbReference type="Pfam" id="PF01565">
    <property type="entry name" value="FAD_binding_4"/>
    <property type="match status" value="1"/>
</dbReference>
<reference evidence="7 8" key="1">
    <citation type="submission" date="2015-07" db="EMBL/GenBank/DDBJ databases">
        <title>Genome sequencing of Kibdelosporangium phytohabitans.</title>
        <authorList>
            <person name="Qin S."/>
            <person name="Xing K."/>
        </authorList>
    </citation>
    <scope>NUCLEOTIDE SEQUENCE [LARGE SCALE GENOMIC DNA]</scope>
    <source>
        <strain evidence="7 8">KLBMP1111</strain>
    </source>
</reference>
<evidence type="ECO:0000313" key="7">
    <source>
        <dbReference type="EMBL" id="ALG13318.1"/>
    </source>
</evidence>
<dbReference type="InterPro" id="IPR016166">
    <property type="entry name" value="FAD-bd_PCMH"/>
</dbReference>
<evidence type="ECO:0000256" key="3">
    <source>
        <dbReference type="ARBA" id="ARBA00022630"/>
    </source>
</evidence>
<dbReference type="OrthoDB" id="6278354at2"/>
<evidence type="ECO:0000256" key="2">
    <source>
        <dbReference type="ARBA" id="ARBA00005466"/>
    </source>
</evidence>
<dbReference type="RefSeq" id="WP_054295207.1">
    <property type="nucleotide sequence ID" value="NZ_CP012752.1"/>
</dbReference>
<dbReference type="InterPro" id="IPR036318">
    <property type="entry name" value="FAD-bd_PCMH-like_sf"/>
</dbReference>
<protein>
    <recommendedName>
        <fullName evidence="6">FAD-binding PCMH-type domain-containing protein</fullName>
    </recommendedName>
</protein>
<evidence type="ECO:0000259" key="6">
    <source>
        <dbReference type="PROSITE" id="PS51387"/>
    </source>
</evidence>
<dbReference type="Proteomes" id="UP000063699">
    <property type="component" value="Chromosome"/>
</dbReference>
<evidence type="ECO:0000256" key="4">
    <source>
        <dbReference type="ARBA" id="ARBA00022827"/>
    </source>
</evidence>
<proteinExistence type="inferred from homology"/>
<dbReference type="InterPro" id="IPR006094">
    <property type="entry name" value="Oxid_FAD_bind_N"/>
</dbReference>
<dbReference type="InterPro" id="IPR050432">
    <property type="entry name" value="FAD-linked_Oxidoreductases_BP"/>
</dbReference>
<evidence type="ECO:0000256" key="5">
    <source>
        <dbReference type="ARBA" id="ARBA00023002"/>
    </source>
</evidence>